<organism evidence="1 2">
    <name type="scientific">Spirosoma rhododendri</name>
    <dbReference type="NCBI Taxonomy" id="2728024"/>
    <lineage>
        <taxon>Bacteria</taxon>
        <taxon>Pseudomonadati</taxon>
        <taxon>Bacteroidota</taxon>
        <taxon>Cytophagia</taxon>
        <taxon>Cytophagales</taxon>
        <taxon>Cytophagaceae</taxon>
        <taxon>Spirosoma</taxon>
    </lineage>
</organism>
<dbReference type="Proteomes" id="UP000501128">
    <property type="component" value="Chromosome"/>
</dbReference>
<proteinExistence type="predicted"/>
<sequence>MRFEGDTCTLSFGLYPRKNQVQLQGTVWPRGSTNPQYEAVRPSVPFSTFFTPDDVDLLQQWLLNGADDDILLPEPLQLARRLTPIDSDLLTFEIQFGLAEVPEWWRWDTAFPLRVQVDVHRSEFSFLAQSLDRHHWFDN</sequence>
<dbReference type="AlphaFoldDB" id="A0A7L5DSQ5"/>
<gene>
    <name evidence="1" type="ORF">HH216_21145</name>
</gene>
<protein>
    <submittedName>
        <fullName evidence="1">Uncharacterized protein</fullName>
    </submittedName>
</protein>
<dbReference type="KEGG" id="srho:HH216_21145"/>
<evidence type="ECO:0000313" key="1">
    <source>
        <dbReference type="EMBL" id="QJD80642.1"/>
    </source>
</evidence>
<evidence type="ECO:0000313" key="2">
    <source>
        <dbReference type="Proteomes" id="UP000501128"/>
    </source>
</evidence>
<keyword evidence="2" id="KW-1185">Reference proteome</keyword>
<dbReference type="EMBL" id="CP051677">
    <property type="protein sequence ID" value="QJD80642.1"/>
    <property type="molecule type" value="Genomic_DNA"/>
</dbReference>
<reference evidence="1 2" key="1">
    <citation type="submission" date="2020-04" db="EMBL/GenBank/DDBJ databases">
        <title>Genome sequencing of novel species.</title>
        <authorList>
            <person name="Heo J."/>
            <person name="Kim S.-J."/>
            <person name="Kim J.-S."/>
            <person name="Hong S.-B."/>
            <person name="Kwon S.-W."/>
        </authorList>
    </citation>
    <scope>NUCLEOTIDE SEQUENCE [LARGE SCALE GENOMIC DNA]</scope>
    <source>
        <strain evidence="1 2">CJU-R4</strain>
    </source>
</reference>
<accession>A0A7L5DSQ5</accession>
<name>A0A7L5DSQ5_9BACT</name>
<dbReference type="RefSeq" id="WP_169552644.1">
    <property type="nucleotide sequence ID" value="NZ_CP051677.1"/>
</dbReference>